<dbReference type="Proteomes" id="UP001173578">
    <property type="component" value="Unassembled WGS sequence"/>
</dbReference>
<evidence type="ECO:0000313" key="1">
    <source>
        <dbReference type="EMBL" id="MDM1552849.1"/>
    </source>
</evidence>
<dbReference type="Pfam" id="PF08843">
    <property type="entry name" value="AbiEii"/>
    <property type="match status" value="1"/>
</dbReference>
<evidence type="ECO:0000313" key="2">
    <source>
        <dbReference type="Proteomes" id="UP001173578"/>
    </source>
</evidence>
<keyword evidence="1" id="KW-0808">Transferase</keyword>
<sequence length="217" mass="25338">MKSLFYNTVNPILKSSLETLMNSEIFNDFRLVGGTSLSLQLGHRISIDIDLFSDVEYGSLDFEAIENYLSTKFNYLDFNSDFIPALGKSYTIGNNKEDSVKLDIFYTDPFITNKIVIDNIKLASIDEIIAMKIDVIQRGGRKKDFWDLHELLDKYDISDMISLHEKRYPYNHDSELIYHNLIDFSIADDDFDPICLRGKYWEFIKDDFEELVKSKYV</sequence>
<gene>
    <name evidence="1" type="ORF">HX095_16735</name>
</gene>
<dbReference type="InterPro" id="IPR014942">
    <property type="entry name" value="AbiEii"/>
</dbReference>
<reference evidence="1" key="1">
    <citation type="submission" date="2020-06" db="EMBL/GenBank/DDBJ databases">
        <authorList>
            <person name="Dong N."/>
        </authorList>
    </citation>
    <scope>NUCLEOTIDE SEQUENCE</scope>
    <source>
        <strain evidence="1">210</strain>
    </source>
</reference>
<reference evidence="1" key="2">
    <citation type="journal article" date="2022" name="Sci. Total Environ.">
        <title>Prevalence, transmission, and molecular epidemiology of tet(X)-positive bacteria among humans, animals, and environmental niches in China: An epidemiological, and genomic-based study.</title>
        <authorList>
            <person name="Dong N."/>
            <person name="Zeng Y."/>
            <person name="Cai C."/>
            <person name="Sun C."/>
            <person name="Lu J."/>
            <person name="Liu C."/>
            <person name="Zhou H."/>
            <person name="Sun Q."/>
            <person name="Shu L."/>
            <person name="Wang H."/>
            <person name="Wang Y."/>
            <person name="Wang S."/>
            <person name="Wu C."/>
            <person name="Chan E.W."/>
            <person name="Chen G."/>
            <person name="Shen Z."/>
            <person name="Chen S."/>
            <person name="Zhang R."/>
        </authorList>
    </citation>
    <scope>NUCLEOTIDE SEQUENCE</scope>
    <source>
        <strain evidence="1">210</strain>
    </source>
</reference>
<accession>A0AAW7DLX7</accession>
<comment type="caution">
    <text evidence="1">The sequence shown here is derived from an EMBL/GenBank/DDBJ whole genome shotgun (WGS) entry which is preliminary data.</text>
</comment>
<proteinExistence type="predicted"/>
<dbReference type="AlphaFoldDB" id="A0AAW7DLX7"/>
<dbReference type="EMBL" id="JACALR010000010">
    <property type="protein sequence ID" value="MDM1552849.1"/>
    <property type="molecule type" value="Genomic_DNA"/>
</dbReference>
<dbReference type="RefSeq" id="WP_286487220.1">
    <property type="nucleotide sequence ID" value="NZ_JACALR010000010.1"/>
</dbReference>
<protein>
    <submittedName>
        <fullName evidence="1">Nucleotidyl transferase AbiEii/AbiGii toxin family protein</fullName>
    </submittedName>
</protein>
<name>A0AAW7DLX7_9FLAO</name>
<dbReference type="GO" id="GO:0016740">
    <property type="term" value="F:transferase activity"/>
    <property type="evidence" value="ECO:0007669"/>
    <property type="project" value="UniProtKB-KW"/>
</dbReference>
<organism evidence="1 2">
    <name type="scientific">Empedobacter falsenii</name>
    <dbReference type="NCBI Taxonomy" id="343874"/>
    <lineage>
        <taxon>Bacteria</taxon>
        <taxon>Pseudomonadati</taxon>
        <taxon>Bacteroidota</taxon>
        <taxon>Flavobacteriia</taxon>
        <taxon>Flavobacteriales</taxon>
        <taxon>Weeksellaceae</taxon>
        <taxon>Empedobacter</taxon>
    </lineage>
</organism>